<dbReference type="Proteomes" id="UP000005408">
    <property type="component" value="Unassembled WGS sequence"/>
</dbReference>
<name>A0A8W8IKE1_MAGGI</name>
<feature type="domain" description="KANSL3 helical" evidence="2">
    <location>
        <begin position="119"/>
        <end position="237"/>
    </location>
</feature>
<dbReference type="EnsemblMetazoa" id="G14719.2">
    <property type="protein sequence ID" value="G14719.2:cds"/>
    <property type="gene ID" value="G14719"/>
</dbReference>
<keyword evidence="4" id="KW-1185">Reference proteome</keyword>
<dbReference type="GO" id="GO:0045944">
    <property type="term" value="P:positive regulation of transcription by RNA polymerase II"/>
    <property type="evidence" value="ECO:0007669"/>
    <property type="project" value="TreeGrafter"/>
</dbReference>
<dbReference type="PANTHER" id="PTHR13136">
    <property type="entry name" value="TESTIS DEVELOPMENT PROTEIN PRTD"/>
    <property type="match status" value="1"/>
</dbReference>
<organism evidence="3 4">
    <name type="scientific">Magallana gigas</name>
    <name type="common">Pacific oyster</name>
    <name type="synonym">Crassostrea gigas</name>
    <dbReference type="NCBI Taxonomy" id="29159"/>
    <lineage>
        <taxon>Eukaryota</taxon>
        <taxon>Metazoa</taxon>
        <taxon>Spiralia</taxon>
        <taxon>Lophotrochozoa</taxon>
        <taxon>Mollusca</taxon>
        <taxon>Bivalvia</taxon>
        <taxon>Autobranchia</taxon>
        <taxon>Pteriomorphia</taxon>
        <taxon>Ostreida</taxon>
        <taxon>Ostreoidea</taxon>
        <taxon>Ostreidae</taxon>
        <taxon>Magallana</taxon>
    </lineage>
</organism>
<feature type="compositionally biased region" description="Low complexity" evidence="1">
    <location>
        <begin position="1004"/>
        <end position="1033"/>
    </location>
</feature>
<feature type="region of interest" description="Disordered" evidence="1">
    <location>
        <begin position="813"/>
        <end position="851"/>
    </location>
</feature>
<evidence type="ECO:0000313" key="4">
    <source>
        <dbReference type="Proteomes" id="UP000005408"/>
    </source>
</evidence>
<feature type="region of interest" description="Disordered" evidence="1">
    <location>
        <begin position="1003"/>
        <end position="1058"/>
    </location>
</feature>
<accession>A0A8W8IKE1</accession>
<dbReference type="InterPro" id="IPR026555">
    <property type="entry name" value="NSL3/Tex30"/>
</dbReference>
<evidence type="ECO:0000259" key="2">
    <source>
        <dbReference type="Pfam" id="PF23154"/>
    </source>
</evidence>
<dbReference type="PANTHER" id="PTHR13136:SF16">
    <property type="entry name" value="KAT8 REGULATORY NSL COMPLEX SUBUNIT 3"/>
    <property type="match status" value="1"/>
</dbReference>
<evidence type="ECO:0000256" key="1">
    <source>
        <dbReference type="SAM" id="MobiDB-lite"/>
    </source>
</evidence>
<dbReference type="AlphaFoldDB" id="A0A8W8IKE1"/>
<dbReference type="Gene3D" id="3.40.50.1820">
    <property type="entry name" value="alpha/beta hydrolase"/>
    <property type="match status" value="1"/>
</dbReference>
<evidence type="ECO:0000313" key="3">
    <source>
        <dbReference type="EnsemblMetazoa" id="G14719.2:cds"/>
    </source>
</evidence>
<proteinExistence type="predicted"/>
<reference evidence="3" key="1">
    <citation type="submission" date="2022-08" db="UniProtKB">
        <authorList>
            <consortium name="EnsemblMetazoa"/>
        </authorList>
    </citation>
    <scope>IDENTIFICATION</scope>
    <source>
        <strain evidence="3">05x7-T-G4-1.051#20</strain>
    </source>
</reference>
<dbReference type="InterPro" id="IPR056519">
    <property type="entry name" value="KANSL3_1st"/>
</dbReference>
<feature type="compositionally biased region" description="Polar residues" evidence="1">
    <location>
        <begin position="635"/>
        <end position="645"/>
    </location>
</feature>
<feature type="region of interest" description="Disordered" evidence="1">
    <location>
        <begin position="622"/>
        <end position="646"/>
    </location>
</feature>
<dbReference type="InterPro" id="IPR029058">
    <property type="entry name" value="AB_hydrolase_fold"/>
</dbReference>
<dbReference type="Pfam" id="PF23154">
    <property type="entry name" value="KANSL3_1st"/>
    <property type="match status" value="1"/>
</dbReference>
<feature type="compositionally biased region" description="Polar residues" evidence="1">
    <location>
        <begin position="815"/>
        <end position="832"/>
    </location>
</feature>
<dbReference type="GO" id="GO:0044545">
    <property type="term" value="C:NSL complex"/>
    <property type="evidence" value="ECO:0007669"/>
    <property type="project" value="TreeGrafter"/>
</dbReference>
<protein>
    <recommendedName>
        <fullName evidence="2">KANSL3 helical domain-containing protein</fullName>
    </recommendedName>
</protein>
<dbReference type="SUPFAM" id="SSF53474">
    <property type="entry name" value="alpha/beta-Hydrolases"/>
    <property type="match status" value="1"/>
</dbReference>
<sequence length="1058" mass="114078">MNKSLRNVTIPGMLYLSFCYLFIDKVPHSVIIMDIVGMDHGYSKPWSAHPDASHARPVKLMYMQRVPRNQTAENSNDHEIIDVVDAPAKPHPSYDMAKARSLMHECDRHVNFARMEECPDDWEEQISRFKQTTGWTLQQNRLFNKIIKALQTDRLARLTYHNTSNEPVMRRIHIDKTARRVRQAFASVAWDTRLTQWVHGVLVDNLSLPVLGAYLDVLQTLRAKVPSLVDKMIANTSVGGKSATASLEALNLLLKRPWDPVLSVYSQQKPNKLPGNPLILIAPNGPTYTGHSYSKRTRFWNSQLSNLGKVIPVTMHTVNGGSGVGIAQCLEHMIGAVRTKVLELKGHFHHKPIVLLGWNIGALVACHVSLVEAVSAVVCLGLPITGINGQRGDLEDTLLDSKTPTMFVIGQHSYTATIDNMEDLRERMKAENELLVVGGADSNLRVCRGKKKQEGITQVMADKQILDHVADFLGGVLSQSDLLNSDNAEISEEVELKKKKQRKEKSLPSTPKQLSVAKALKAAREAGFNQLSVGQQTSELASHLLAGPNQLANPPRQKRKYVKSPASVAKKRLKTAAAAAGSGKSQPTLNLSLASKIAGLQALNSAPELSGLLQSSVPQTVKDMEPKADGGLNPESGQQSPSKASKVTLESLANLMAQKEAAQRIASSIASTHAYALPTNVLSRESAPSSAPVLSTPQISLPSLINLSNVLRGGIKPSVHITTAGPVSSQIQQLLAGISKAGVTSTASIKSLSSTSVNPQSSASSLTAASKSPISQALGSPLISFDISSASSTSGTQHVTYVLPSQAQKLVESPAKTQEMVTQSQQTVSPDSTLEDLDQTSRDQSMEETDETVQAVQKSQYHDFPLTTGSIPQSLVSTITQAKLLSSSLPHTSVNVPKTFTSASTVNKLASGLSLQKSSPSSTTIHISSERQGQHTVVTPTIYKTSKSPTIIPTTTETLGKVSSLLESSPVIQRTSTTVGVSSVSPQSMLAYHFKTIESEHKGSTTLVTVSPTSPSTRPSPKSTTPSVTSYTPTPKPVLPPNSATRTRKIKTPRQYDL</sequence>